<accession>A0A9E7C2J8</accession>
<name>A0A9E7C2J8_9ACTN</name>
<dbReference type="NCBIfam" id="TIGR00377">
    <property type="entry name" value="ant_ant_sig"/>
    <property type="match status" value="1"/>
</dbReference>
<dbReference type="KEGG" id="sbae:DSM104329_04250"/>
<evidence type="ECO:0000256" key="1">
    <source>
        <dbReference type="ARBA" id="ARBA00009013"/>
    </source>
</evidence>
<dbReference type="InterPro" id="IPR003658">
    <property type="entry name" value="Anti-sigma_ant"/>
</dbReference>
<dbReference type="SUPFAM" id="SSF52091">
    <property type="entry name" value="SpoIIaa-like"/>
    <property type="match status" value="1"/>
</dbReference>
<dbReference type="InterPro" id="IPR036513">
    <property type="entry name" value="STAS_dom_sf"/>
</dbReference>
<dbReference type="PANTHER" id="PTHR33495">
    <property type="entry name" value="ANTI-SIGMA FACTOR ANTAGONIST TM_1081-RELATED-RELATED"/>
    <property type="match status" value="1"/>
</dbReference>
<feature type="domain" description="STAS" evidence="3">
    <location>
        <begin position="18"/>
        <end position="115"/>
    </location>
</feature>
<dbReference type="Pfam" id="PF01740">
    <property type="entry name" value="STAS"/>
    <property type="match status" value="1"/>
</dbReference>
<evidence type="ECO:0000259" key="3">
    <source>
        <dbReference type="PROSITE" id="PS50801"/>
    </source>
</evidence>
<dbReference type="AlphaFoldDB" id="A0A9E7C2J8"/>
<evidence type="ECO:0000313" key="5">
    <source>
        <dbReference type="Proteomes" id="UP001162834"/>
    </source>
</evidence>
<protein>
    <recommendedName>
        <fullName evidence="2">Anti-sigma factor antagonist</fullName>
    </recommendedName>
</protein>
<sequence length="122" mass="13187">MPPEFALTEDALDAERHVVAVRGEIDLFTAPELKQKLTDAIEGGKTRIVVDLSDTTFLDSTALGVLIGAVKRLRSRDGALVIVNVDQNIAKTFEITGLDQIFTILPERQAAISALDAEHTSS</sequence>
<dbReference type="PROSITE" id="PS50801">
    <property type="entry name" value="STAS"/>
    <property type="match status" value="1"/>
</dbReference>
<proteinExistence type="inferred from homology"/>
<organism evidence="4 5">
    <name type="scientific">Capillimicrobium parvum</name>
    <dbReference type="NCBI Taxonomy" id="2884022"/>
    <lineage>
        <taxon>Bacteria</taxon>
        <taxon>Bacillati</taxon>
        <taxon>Actinomycetota</taxon>
        <taxon>Thermoleophilia</taxon>
        <taxon>Solirubrobacterales</taxon>
        <taxon>Capillimicrobiaceae</taxon>
        <taxon>Capillimicrobium</taxon>
    </lineage>
</organism>
<comment type="similarity">
    <text evidence="1 2">Belongs to the anti-sigma-factor antagonist family.</text>
</comment>
<dbReference type="RefSeq" id="WP_259311871.1">
    <property type="nucleotide sequence ID" value="NZ_CP087164.1"/>
</dbReference>
<dbReference type="CDD" id="cd07043">
    <property type="entry name" value="STAS_anti-anti-sigma_factors"/>
    <property type="match status" value="1"/>
</dbReference>
<keyword evidence="5" id="KW-1185">Reference proteome</keyword>
<evidence type="ECO:0000256" key="2">
    <source>
        <dbReference type="RuleBase" id="RU003749"/>
    </source>
</evidence>
<dbReference type="EMBL" id="CP087164">
    <property type="protein sequence ID" value="UGS37829.1"/>
    <property type="molecule type" value="Genomic_DNA"/>
</dbReference>
<dbReference type="InterPro" id="IPR002645">
    <property type="entry name" value="STAS_dom"/>
</dbReference>
<dbReference type="GO" id="GO:0043856">
    <property type="term" value="F:anti-sigma factor antagonist activity"/>
    <property type="evidence" value="ECO:0007669"/>
    <property type="project" value="InterPro"/>
</dbReference>
<dbReference type="Proteomes" id="UP001162834">
    <property type="component" value="Chromosome"/>
</dbReference>
<gene>
    <name evidence="4" type="primary">rsbV</name>
    <name evidence="4" type="ORF">DSM104329_04250</name>
</gene>
<dbReference type="PANTHER" id="PTHR33495:SF2">
    <property type="entry name" value="ANTI-SIGMA FACTOR ANTAGONIST TM_1081-RELATED"/>
    <property type="match status" value="1"/>
</dbReference>
<reference evidence="4" key="1">
    <citation type="journal article" date="2022" name="Int. J. Syst. Evol. Microbiol.">
        <title>Pseudomonas aegrilactucae sp. nov. and Pseudomonas morbosilactucae sp. nov., pathogens causing bacterial rot of lettuce in Japan.</title>
        <authorList>
            <person name="Sawada H."/>
            <person name="Fujikawa T."/>
            <person name="Satou M."/>
        </authorList>
    </citation>
    <scope>NUCLEOTIDE SEQUENCE</scope>
    <source>
        <strain evidence="4">0166_1</strain>
    </source>
</reference>
<evidence type="ECO:0000313" key="4">
    <source>
        <dbReference type="EMBL" id="UGS37829.1"/>
    </source>
</evidence>
<dbReference type="Gene3D" id="3.30.750.24">
    <property type="entry name" value="STAS domain"/>
    <property type="match status" value="1"/>
</dbReference>